<feature type="compositionally biased region" description="Low complexity" evidence="2">
    <location>
        <begin position="354"/>
        <end position="365"/>
    </location>
</feature>
<proteinExistence type="inferred from homology"/>
<evidence type="ECO:0000313" key="4">
    <source>
        <dbReference type="Proteomes" id="UP001165090"/>
    </source>
</evidence>
<evidence type="ECO:0000256" key="1">
    <source>
        <dbReference type="ARBA" id="ARBA00005228"/>
    </source>
</evidence>
<name>A0ABQ5RXS0_9CHLO</name>
<feature type="region of interest" description="Disordered" evidence="2">
    <location>
        <begin position="501"/>
        <end position="528"/>
    </location>
</feature>
<comment type="caution">
    <text evidence="3">The sequence shown here is derived from an EMBL/GenBank/DDBJ whole genome shotgun (WGS) entry which is preliminary data.</text>
</comment>
<dbReference type="SUPFAM" id="SSF50993">
    <property type="entry name" value="Peptidase/esterase 'gauge' domain"/>
    <property type="match status" value="1"/>
</dbReference>
<feature type="region of interest" description="Disordered" evidence="2">
    <location>
        <begin position="445"/>
        <end position="465"/>
    </location>
</feature>
<feature type="compositionally biased region" description="Pro residues" evidence="2">
    <location>
        <begin position="34"/>
        <end position="43"/>
    </location>
</feature>
<keyword evidence="4" id="KW-1185">Reference proteome</keyword>
<dbReference type="PANTHER" id="PTHR11757">
    <property type="entry name" value="PROTEASE FAMILY S9A OLIGOPEPTIDASE"/>
    <property type="match status" value="1"/>
</dbReference>
<comment type="similarity">
    <text evidence="1">Belongs to the peptidase S9A family.</text>
</comment>
<feature type="compositionally biased region" description="Low complexity" evidence="2">
    <location>
        <begin position="180"/>
        <end position="200"/>
    </location>
</feature>
<feature type="region of interest" description="Disordered" evidence="2">
    <location>
        <begin position="346"/>
        <end position="365"/>
    </location>
</feature>
<protein>
    <recommendedName>
        <fullName evidence="5">Peptidase S9A N-terminal domain-containing protein</fullName>
    </recommendedName>
</protein>
<gene>
    <name evidence="3" type="ORF">VaNZ11_004826</name>
</gene>
<reference evidence="3 4" key="1">
    <citation type="journal article" date="2023" name="IScience">
        <title>Expanded male sex-determining region conserved during the evolution of homothallism in the green alga Volvox.</title>
        <authorList>
            <person name="Yamamoto K."/>
            <person name="Matsuzaki R."/>
            <person name="Mahakham W."/>
            <person name="Heman W."/>
            <person name="Sekimoto H."/>
            <person name="Kawachi M."/>
            <person name="Minakuchi Y."/>
            <person name="Toyoda A."/>
            <person name="Nozaki H."/>
        </authorList>
    </citation>
    <scope>NUCLEOTIDE SEQUENCE [LARGE SCALE GENOMIC DNA]</scope>
    <source>
        <strain evidence="3 4">NIES-4468</strain>
    </source>
</reference>
<dbReference type="PANTHER" id="PTHR11757:SF19">
    <property type="entry name" value="PROLYL ENDOPEPTIDASE-LIKE"/>
    <property type="match status" value="1"/>
</dbReference>
<feature type="compositionally biased region" description="Gly residues" evidence="2">
    <location>
        <begin position="505"/>
        <end position="515"/>
    </location>
</feature>
<dbReference type="InterPro" id="IPR051543">
    <property type="entry name" value="Serine_Peptidase_S9A"/>
</dbReference>
<accession>A0ABQ5RXS0</accession>
<sequence length="966" mass="104461">MKREGPHPLAAESAQHVRWAVHASRTGQASQRPQIPPPNPQPSSQPNVLQLHGEQPRLDPFHWLQAGHRNPEVLRYLQQENEYSKLQLRNISTLRNVIAQEIAELSWRQAVMLAAQAPFQAPIDTPRRYGGFEYRRVAVRSDTTTANFRHFRFPCRRSDTTKREILPQQHKQRQERMPTQEQEQQVQMQMQQHDPQGGPDPHLEHQLQRTPGLDARYCGSGTTNPDCVLDEQQRACGSAAAAHYALHSLAPSPTFNLVAFSETTKPVPPGQRLPDRFVLHVVHAETGTSLREPLPDVSGDLGWVMLDGGDGDGAAVTTTSSTQGSSRGGGRVYFTRAAQRELWCFDISPPPPSSSTSTSTSSAGAAGAADCSQIASLVPPTPMSEAPAVRVFRDPDGQPIQLVQYGSYLYGETLGNTGVPLEIRLLGLASAREVDGTQGFMWQRCSGRSVQDDRNGSDGPLLPLAAPRAPNAGVPLLPRSPGRQYSVLPLYLQVAIASAATSGSSGTGSGDGGSSSGSDGDDRDSSDRGIEMSRLDAHAKWQSISSCSESLLLWLRDLDHPNGCLMLVLIMEQGEGEEPRNRGPCDTCGCPRPRLLELLPHNPDLRIIHVDVHPGGEVRCIRENVDPRGDQNGQYELTELDLDLRAVRRAMADFGFDGGEGRDSLALQLAAAEDDSRSIGGGEVVHVDGCPFIRAASPLARVRRSRTLVVQGPRQHVLRVVAWGDDGQVTLSCSSLALPPVSVKIDLLPYTSHSCDSTKAIATVAMAPAVRRPVAELRLGVVDDEPRVITERLWATSADGVQVPITLCRVVLDTPKVSGQPMQGATRRTGGTDRYDLFCNGCQKLATLSHGGNLPFVRDGEVGALRSCERQRPDPGTLTTTSLLGGFFMKPQIQSPTQRAFNVGASVDAGAAAAPRVRCIRQRSPPGLSASVAAAVAPRCSGSGGARAWWRSAGPCVVRGRTRWYE</sequence>
<feature type="region of interest" description="Disordered" evidence="2">
    <location>
        <begin position="20"/>
        <end position="47"/>
    </location>
</feature>
<dbReference type="Proteomes" id="UP001165090">
    <property type="component" value="Unassembled WGS sequence"/>
</dbReference>
<organism evidence="3 4">
    <name type="scientific">Volvox africanus</name>
    <dbReference type="NCBI Taxonomy" id="51714"/>
    <lineage>
        <taxon>Eukaryota</taxon>
        <taxon>Viridiplantae</taxon>
        <taxon>Chlorophyta</taxon>
        <taxon>core chlorophytes</taxon>
        <taxon>Chlorophyceae</taxon>
        <taxon>CS clade</taxon>
        <taxon>Chlamydomonadales</taxon>
        <taxon>Volvocaceae</taxon>
        <taxon>Volvox</taxon>
    </lineage>
</organism>
<evidence type="ECO:0008006" key="5">
    <source>
        <dbReference type="Google" id="ProtNLM"/>
    </source>
</evidence>
<feature type="region of interest" description="Disordered" evidence="2">
    <location>
        <begin position="162"/>
        <end position="204"/>
    </location>
</feature>
<dbReference type="EMBL" id="BSDZ01000011">
    <property type="protein sequence ID" value="GLI62249.1"/>
    <property type="molecule type" value="Genomic_DNA"/>
</dbReference>
<evidence type="ECO:0000256" key="2">
    <source>
        <dbReference type="SAM" id="MobiDB-lite"/>
    </source>
</evidence>
<evidence type="ECO:0000313" key="3">
    <source>
        <dbReference type="EMBL" id="GLI62249.1"/>
    </source>
</evidence>